<evidence type="ECO:0000313" key="1">
    <source>
        <dbReference type="EMBL" id="ACD29975.1"/>
    </source>
</evidence>
<name>B2UK74_RALPJ</name>
<dbReference type="EMBL" id="CP001069">
    <property type="protein sequence ID" value="ACD29975.1"/>
    <property type="molecule type" value="Genomic_DNA"/>
</dbReference>
<dbReference type="KEGG" id="rpi:Rpic_4891"/>
<accession>B2UK74</accession>
<sequence length="51" mass="5439">MNAVVLHGMGNIRLKGVRGPILRVPPQPGWDQVRLDAEATRGDGAARASHP</sequence>
<reference evidence="1" key="1">
    <citation type="submission" date="2008-05" db="EMBL/GenBank/DDBJ databases">
        <title>Complete sequence of chromosome2 of Ralstonia pickettii 12J.</title>
        <authorList>
            <consortium name="US DOE Joint Genome Institute"/>
            <person name="Lucas S."/>
            <person name="Copeland A."/>
            <person name="Lapidus A."/>
            <person name="Glavina del Rio T."/>
            <person name="Dalin E."/>
            <person name="Tice H."/>
            <person name="Bruce D."/>
            <person name="Goodwin L."/>
            <person name="Pitluck S."/>
            <person name="Meincke L."/>
            <person name="Brettin T."/>
            <person name="Detter J.C."/>
            <person name="Han C."/>
            <person name="Kuske C.R."/>
            <person name="Schmutz J."/>
            <person name="Larimer F."/>
            <person name="Land M."/>
            <person name="Hauser L."/>
            <person name="Kyrpides N."/>
            <person name="Mikhailova N."/>
            <person name="Marsh T."/>
            <person name="Richardson P."/>
        </authorList>
    </citation>
    <scope>NUCLEOTIDE SEQUENCE</scope>
    <source>
        <strain evidence="1">12J</strain>
    </source>
</reference>
<dbReference type="HOGENOM" id="CLU_3102967_0_0_4"/>
<dbReference type="STRING" id="402626.Rpic_4891"/>
<proteinExistence type="predicted"/>
<organism evidence="1">
    <name type="scientific">Ralstonia pickettii (strain 12J)</name>
    <dbReference type="NCBI Taxonomy" id="402626"/>
    <lineage>
        <taxon>Bacteria</taxon>
        <taxon>Pseudomonadati</taxon>
        <taxon>Pseudomonadota</taxon>
        <taxon>Betaproteobacteria</taxon>
        <taxon>Burkholderiales</taxon>
        <taxon>Burkholderiaceae</taxon>
        <taxon>Ralstonia</taxon>
    </lineage>
</organism>
<protein>
    <submittedName>
        <fullName evidence="1">Uncharacterized protein</fullName>
    </submittedName>
</protein>
<dbReference type="AlphaFoldDB" id="B2UK74"/>
<gene>
    <name evidence="1" type="ordered locus">Rpic_4891</name>
</gene>